<dbReference type="OrthoDB" id="2439461at2759"/>
<gene>
    <name evidence="2" type="ORF">RFULGI_LOCUS9415</name>
</gene>
<comment type="caution">
    <text evidence="2">The sequence shown here is derived from an EMBL/GenBank/DDBJ whole genome shotgun (WGS) entry which is preliminary data.</text>
</comment>
<feature type="coiled-coil region" evidence="1">
    <location>
        <begin position="14"/>
        <end position="48"/>
    </location>
</feature>
<name>A0A9N9EI55_9GLOM</name>
<feature type="non-terminal residue" evidence="2">
    <location>
        <position position="1"/>
    </location>
</feature>
<protein>
    <submittedName>
        <fullName evidence="2">6844_t:CDS:1</fullName>
    </submittedName>
</protein>
<accession>A0A9N9EI55</accession>
<evidence type="ECO:0000313" key="2">
    <source>
        <dbReference type="EMBL" id="CAG8675859.1"/>
    </source>
</evidence>
<keyword evidence="1" id="KW-0175">Coiled coil</keyword>
<evidence type="ECO:0000256" key="1">
    <source>
        <dbReference type="SAM" id="Coils"/>
    </source>
</evidence>
<sequence length="91" mass="10209">LLKFAEIEVENVRLRQIIEENARHDAKNAELKSRVGELKAKLVLLEQDSAVDRMALAFGQIQNNEKAISVVIVSTVNIPDSVIDQLNNEIE</sequence>
<dbReference type="EMBL" id="CAJVPZ010016790">
    <property type="protein sequence ID" value="CAG8675859.1"/>
    <property type="molecule type" value="Genomic_DNA"/>
</dbReference>
<dbReference type="AlphaFoldDB" id="A0A9N9EI55"/>
<keyword evidence="3" id="KW-1185">Reference proteome</keyword>
<organism evidence="2 3">
    <name type="scientific">Racocetra fulgida</name>
    <dbReference type="NCBI Taxonomy" id="60492"/>
    <lineage>
        <taxon>Eukaryota</taxon>
        <taxon>Fungi</taxon>
        <taxon>Fungi incertae sedis</taxon>
        <taxon>Mucoromycota</taxon>
        <taxon>Glomeromycotina</taxon>
        <taxon>Glomeromycetes</taxon>
        <taxon>Diversisporales</taxon>
        <taxon>Gigasporaceae</taxon>
        <taxon>Racocetra</taxon>
    </lineage>
</organism>
<reference evidence="2" key="1">
    <citation type="submission" date="2021-06" db="EMBL/GenBank/DDBJ databases">
        <authorList>
            <person name="Kallberg Y."/>
            <person name="Tangrot J."/>
            <person name="Rosling A."/>
        </authorList>
    </citation>
    <scope>NUCLEOTIDE SEQUENCE</scope>
    <source>
        <strain evidence="2">IN212</strain>
    </source>
</reference>
<proteinExistence type="predicted"/>
<dbReference type="Proteomes" id="UP000789396">
    <property type="component" value="Unassembled WGS sequence"/>
</dbReference>
<evidence type="ECO:0000313" key="3">
    <source>
        <dbReference type="Proteomes" id="UP000789396"/>
    </source>
</evidence>